<dbReference type="AlphaFoldDB" id="A0A371HZA8"/>
<proteinExistence type="predicted"/>
<reference evidence="1" key="1">
    <citation type="submission" date="2018-05" db="EMBL/GenBank/DDBJ databases">
        <title>Draft genome of Mucuna pruriens seed.</title>
        <authorList>
            <person name="Nnadi N.E."/>
            <person name="Vos R."/>
            <person name="Hasami M.H."/>
            <person name="Devisetty U.K."/>
            <person name="Aguiy J.C."/>
        </authorList>
    </citation>
    <scope>NUCLEOTIDE SEQUENCE [LARGE SCALE GENOMIC DNA]</scope>
    <source>
        <strain evidence="1">JCA_2017</strain>
    </source>
</reference>
<sequence>MPPQGEDFQSAKMLQLLEERMNALKGTKQSDFDVADLCLFPNIVVPPKFELSAFDKYKGTTCPKNHLIIPLSVAKHGQERKGSPQGICLTMEGTSRLRPASSI</sequence>
<name>A0A371HZA8_MUCPR</name>
<gene>
    <name evidence="1" type="ORF">CR513_07684</name>
</gene>
<dbReference type="EMBL" id="QJKJ01001337">
    <property type="protein sequence ID" value="RDY08122.1"/>
    <property type="molecule type" value="Genomic_DNA"/>
</dbReference>
<dbReference type="Proteomes" id="UP000257109">
    <property type="component" value="Unassembled WGS sequence"/>
</dbReference>
<feature type="non-terminal residue" evidence="1">
    <location>
        <position position="1"/>
    </location>
</feature>
<accession>A0A371HZA8</accession>
<evidence type="ECO:0008006" key="3">
    <source>
        <dbReference type="Google" id="ProtNLM"/>
    </source>
</evidence>
<evidence type="ECO:0000313" key="1">
    <source>
        <dbReference type="EMBL" id="RDY08122.1"/>
    </source>
</evidence>
<organism evidence="1 2">
    <name type="scientific">Mucuna pruriens</name>
    <name type="common">Velvet bean</name>
    <name type="synonym">Dolichos pruriens</name>
    <dbReference type="NCBI Taxonomy" id="157652"/>
    <lineage>
        <taxon>Eukaryota</taxon>
        <taxon>Viridiplantae</taxon>
        <taxon>Streptophyta</taxon>
        <taxon>Embryophyta</taxon>
        <taxon>Tracheophyta</taxon>
        <taxon>Spermatophyta</taxon>
        <taxon>Magnoliopsida</taxon>
        <taxon>eudicotyledons</taxon>
        <taxon>Gunneridae</taxon>
        <taxon>Pentapetalae</taxon>
        <taxon>rosids</taxon>
        <taxon>fabids</taxon>
        <taxon>Fabales</taxon>
        <taxon>Fabaceae</taxon>
        <taxon>Papilionoideae</taxon>
        <taxon>50 kb inversion clade</taxon>
        <taxon>NPAAA clade</taxon>
        <taxon>indigoferoid/millettioid clade</taxon>
        <taxon>Phaseoleae</taxon>
        <taxon>Mucuna</taxon>
    </lineage>
</organism>
<keyword evidence="2" id="KW-1185">Reference proteome</keyword>
<comment type="caution">
    <text evidence="1">The sequence shown here is derived from an EMBL/GenBank/DDBJ whole genome shotgun (WGS) entry which is preliminary data.</text>
</comment>
<dbReference type="OrthoDB" id="1750196at2759"/>
<protein>
    <recommendedName>
        <fullName evidence="3">Gag-pro-like protein</fullName>
    </recommendedName>
</protein>
<evidence type="ECO:0000313" key="2">
    <source>
        <dbReference type="Proteomes" id="UP000257109"/>
    </source>
</evidence>